<dbReference type="Proteomes" id="UP000185696">
    <property type="component" value="Unassembled WGS sequence"/>
</dbReference>
<evidence type="ECO:0000313" key="2">
    <source>
        <dbReference type="Proteomes" id="UP000185696"/>
    </source>
</evidence>
<accession>A0A7Z0WD81</accession>
<organism evidence="1 2">
    <name type="scientific">Actinophytocola xinjiangensis</name>
    <dbReference type="NCBI Taxonomy" id="485602"/>
    <lineage>
        <taxon>Bacteria</taxon>
        <taxon>Bacillati</taxon>
        <taxon>Actinomycetota</taxon>
        <taxon>Actinomycetes</taxon>
        <taxon>Pseudonocardiales</taxon>
        <taxon>Pseudonocardiaceae</taxon>
    </lineage>
</organism>
<evidence type="ECO:0008006" key="3">
    <source>
        <dbReference type="Google" id="ProtNLM"/>
    </source>
</evidence>
<name>A0A7Z0WD81_9PSEU</name>
<comment type="caution">
    <text evidence="1">The sequence shown here is derived from an EMBL/GenBank/DDBJ whole genome shotgun (WGS) entry which is preliminary data.</text>
</comment>
<reference evidence="1 2" key="1">
    <citation type="submission" date="2016-12" db="EMBL/GenBank/DDBJ databases">
        <title>The draft genome sequence of Actinophytocola xinjiangensis.</title>
        <authorList>
            <person name="Wang W."/>
            <person name="Yuan L."/>
        </authorList>
    </citation>
    <scope>NUCLEOTIDE SEQUENCE [LARGE SCALE GENOMIC DNA]</scope>
    <source>
        <strain evidence="1 2">CGMCC 4.4663</strain>
    </source>
</reference>
<proteinExistence type="predicted"/>
<sequence>MTVREAGSRSHRGDADGTARALRRLRARWRTASIAAGWRFPSDWGLPEVDAVCSSAVLRCDLSDSLAGLGRARAASGAGLEETLTDLAALHAVLTHDQEHGGLIATDPDAAPTPMVRAAALAWADESCGELRNAETVESLTSLSTHAYLRTRLGEVYRRSRRAQVPVARTHALLVVTLDLSAVTGWARLMAMVLVADVLREVFDGGESVALLGPSVAVVLAERDPAFGERALNAGWLITERLAVDPQMATGRRPWLRVEQLPDTEDGARTLLHGLSRA</sequence>
<dbReference type="AlphaFoldDB" id="A0A7Z0WD81"/>
<keyword evidence="2" id="KW-1185">Reference proteome</keyword>
<protein>
    <recommendedName>
        <fullName evidence="3">GGDEF domain-containing protein</fullName>
    </recommendedName>
</protein>
<dbReference type="OrthoDB" id="4936366at2"/>
<dbReference type="RefSeq" id="WP_075138296.1">
    <property type="nucleotide sequence ID" value="NZ_MSIF01000040.1"/>
</dbReference>
<gene>
    <name evidence="1" type="ORF">BLA60_39915</name>
</gene>
<evidence type="ECO:0000313" key="1">
    <source>
        <dbReference type="EMBL" id="OLF04674.1"/>
    </source>
</evidence>
<dbReference type="EMBL" id="MSIF01000040">
    <property type="protein sequence ID" value="OLF04674.1"/>
    <property type="molecule type" value="Genomic_DNA"/>
</dbReference>